<proteinExistence type="predicted"/>
<dbReference type="GO" id="GO:0003677">
    <property type="term" value="F:DNA binding"/>
    <property type="evidence" value="ECO:0007669"/>
    <property type="project" value="InterPro"/>
</dbReference>
<dbReference type="SUPFAM" id="SSF88659">
    <property type="entry name" value="Sigma3 and sigma4 domains of RNA polymerase sigma factors"/>
    <property type="match status" value="1"/>
</dbReference>
<protein>
    <recommendedName>
        <fullName evidence="1">RNA polymerase sigma factor 70 region 4 type 2 domain-containing protein</fullName>
    </recommendedName>
</protein>
<dbReference type="InterPro" id="IPR013324">
    <property type="entry name" value="RNA_pol_sigma_r3/r4-like"/>
</dbReference>
<reference evidence="2" key="1">
    <citation type="submission" date="2018-06" db="EMBL/GenBank/DDBJ databases">
        <title>Paenibacillus xerothermodurans sp. nov. an extremely dry heat resistant spore forming bacterium isolated from the soil of Cape Canaveral, Florida.</title>
        <authorList>
            <person name="Seuylemezian A."/>
            <person name="Kaur N."/>
            <person name="Patil P."/>
            <person name="Patil P."/>
            <person name="Mayilraj S."/>
            <person name="Vaishampayan P."/>
        </authorList>
    </citation>
    <scope>NUCLEOTIDE SEQUENCE [LARGE SCALE GENOMIC DNA]</scope>
    <source>
        <strain evidence="2">ATCC 27380</strain>
    </source>
</reference>
<evidence type="ECO:0000313" key="2">
    <source>
        <dbReference type="EMBL" id="PZE20516.1"/>
    </source>
</evidence>
<accession>A0A2W1NRY0</accession>
<evidence type="ECO:0000259" key="1">
    <source>
        <dbReference type="Pfam" id="PF08281"/>
    </source>
</evidence>
<dbReference type="GO" id="GO:0006352">
    <property type="term" value="P:DNA-templated transcription initiation"/>
    <property type="evidence" value="ECO:0007669"/>
    <property type="project" value="InterPro"/>
</dbReference>
<dbReference type="InterPro" id="IPR013249">
    <property type="entry name" value="RNA_pol_sigma70_r4_t2"/>
</dbReference>
<name>A0A2W1NRY0_PAEXE</name>
<dbReference type="Gene3D" id="1.10.10.10">
    <property type="entry name" value="Winged helix-like DNA-binding domain superfamily/Winged helix DNA-binding domain"/>
    <property type="match status" value="1"/>
</dbReference>
<keyword evidence="3" id="KW-1185">Reference proteome</keyword>
<evidence type="ECO:0000313" key="3">
    <source>
        <dbReference type="Proteomes" id="UP000214746"/>
    </source>
</evidence>
<organism evidence="2 3">
    <name type="scientific">Paenibacillus xerothermodurans</name>
    <dbReference type="NCBI Taxonomy" id="1977292"/>
    <lineage>
        <taxon>Bacteria</taxon>
        <taxon>Bacillati</taxon>
        <taxon>Bacillota</taxon>
        <taxon>Bacilli</taxon>
        <taxon>Bacillales</taxon>
        <taxon>Paenibacillaceae</taxon>
        <taxon>Paenibacillus</taxon>
    </lineage>
</organism>
<dbReference type="AlphaFoldDB" id="A0A2W1NRY0"/>
<dbReference type="GO" id="GO:0016987">
    <property type="term" value="F:sigma factor activity"/>
    <property type="evidence" value="ECO:0007669"/>
    <property type="project" value="InterPro"/>
</dbReference>
<comment type="caution">
    <text evidence="2">The sequence shown here is derived from an EMBL/GenBank/DDBJ whole genome shotgun (WGS) entry which is preliminary data.</text>
</comment>
<dbReference type="Pfam" id="PF08281">
    <property type="entry name" value="Sigma70_r4_2"/>
    <property type="match status" value="1"/>
</dbReference>
<sequence length="45" mass="5054">MRSEPLVISYLRGYSFTETAANTGINPKRVDNALQRAKKKISQIS</sequence>
<dbReference type="Proteomes" id="UP000214746">
    <property type="component" value="Unassembled WGS sequence"/>
</dbReference>
<gene>
    <name evidence="2" type="ORF">CBW46_012125</name>
</gene>
<feature type="domain" description="RNA polymerase sigma factor 70 region 4 type 2" evidence="1">
    <location>
        <begin position="4"/>
        <end position="41"/>
    </location>
</feature>
<dbReference type="InterPro" id="IPR036388">
    <property type="entry name" value="WH-like_DNA-bd_sf"/>
</dbReference>
<dbReference type="EMBL" id="NHRJ02000006">
    <property type="protein sequence ID" value="PZE20516.1"/>
    <property type="molecule type" value="Genomic_DNA"/>
</dbReference>